<dbReference type="GO" id="GO:0005198">
    <property type="term" value="F:structural molecule activity"/>
    <property type="evidence" value="ECO:0007669"/>
    <property type="project" value="UniProtKB-UniRule"/>
</dbReference>
<keyword evidence="2 3" id="KW-0975">Bacterial flagellum</keyword>
<dbReference type="InterPro" id="IPR046358">
    <property type="entry name" value="Flagellin_C"/>
</dbReference>
<dbReference type="InterPro" id="IPR001029">
    <property type="entry name" value="Flagellin_N"/>
</dbReference>
<dbReference type="PRINTS" id="PR00207">
    <property type="entry name" value="FLAGELLIN"/>
</dbReference>
<sequence>MAMTINTNVVSINSQRNLSLSGSSLATSMQRLSSGLRVNSAKDDAAGLAISERMKAQSSGLAVAARNANDGISLAQTAEGALSKVGDMLQRMRELAVQSANATNSKTDREAMQAEVKQLTAEIDRVAKTSEFNGTKLLNGSFAGAVFQVGSAAGDNITVGSISDTTAASLGGQAKYSRTAADAADEAAALAALKAINDQTATTGKIAFAEYDKATSKWQVATYTAGGTTAGGANVGSIDVSTQGGAWVAMQVIDQAINDVNTSRGALGALQTRFEKSIENIDIQNENISAARGRIVDADFAAETANLSRSQILQQAGTAMVAQANQLPQNVLSLLR</sequence>
<dbReference type="Gene3D" id="6.10.10.10">
    <property type="entry name" value="Flagellar export chaperone, C-terminal domain"/>
    <property type="match status" value="1"/>
</dbReference>
<feature type="domain" description="Flagellin C-terminal" evidence="6">
    <location>
        <begin position="250"/>
        <end position="335"/>
    </location>
</feature>
<evidence type="ECO:0000313" key="8">
    <source>
        <dbReference type="Proteomes" id="UP000053300"/>
    </source>
</evidence>
<dbReference type="PANTHER" id="PTHR42792">
    <property type="entry name" value="FLAGELLIN"/>
    <property type="match status" value="1"/>
</dbReference>
<comment type="caution">
    <text evidence="7">The sequence shown here is derived from an EMBL/GenBank/DDBJ whole genome shotgun (WGS) entry which is preliminary data.</text>
</comment>
<dbReference type="AlphaFoldDB" id="A0A0W7Z541"/>
<comment type="function">
    <text evidence="3">Flagellin is the subunit protein which polymerizes to form the filaments of bacterial flagella.</text>
</comment>
<protein>
    <recommendedName>
        <fullName evidence="3">Flagellin</fullName>
    </recommendedName>
</protein>
<dbReference type="EMBL" id="LPXH01000014">
    <property type="protein sequence ID" value="KUF42472.1"/>
    <property type="molecule type" value="Genomic_DNA"/>
</dbReference>
<evidence type="ECO:0000259" key="6">
    <source>
        <dbReference type="Pfam" id="PF00700"/>
    </source>
</evidence>
<dbReference type="Gene3D" id="6.10.280.190">
    <property type="match status" value="1"/>
</dbReference>
<accession>A0A1V3TQL8</accession>
<dbReference type="InterPro" id="IPR042187">
    <property type="entry name" value="Flagellin_C_sub2"/>
</dbReference>
<proteinExistence type="inferred from homology"/>
<evidence type="ECO:0000256" key="3">
    <source>
        <dbReference type="RuleBase" id="RU362073"/>
    </source>
</evidence>
<dbReference type="Pfam" id="PF00700">
    <property type="entry name" value="Flagellin_C"/>
    <property type="match status" value="1"/>
</dbReference>
<evidence type="ECO:0000256" key="4">
    <source>
        <dbReference type="SAM" id="Coils"/>
    </source>
</evidence>
<name>A0A0W7Z541_9BURK</name>
<dbReference type="SUPFAM" id="SSF64518">
    <property type="entry name" value="Phase 1 flagellin"/>
    <property type="match status" value="1"/>
</dbReference>
<evidence type="ECO:0000256" key="2">
    <source>
        <dbReference type="ARBA" id="ARBA00023143"/>
    </source>
</evidence>
<dbReference type="InterPro" id="IPR001492">
    <property type="entry name" value="Flagellin"/>
</dbReference>
<dbReference type="PANTHER" id="PTHR42792:SF2">
    <property type="entry name" value="FLAGELLIN"/>
    <property type="match status" value="1"/>
</dbReference>
<accession>A0A0W7Z541</accession>
<comment type="subcellular location">
    <subcellularLocation>
        <location evidence="3">Secreted</location>
    </subcellularLocation>
    <subcellularLocation>
        <location evidence="3">Bacterial flagellum</location>
    </subcellularLocation>
</comment>
<gene>
    <name evidence="7" type="ORF">AS359_12330</name>
</gene>
<keyword evidence="8" id="KW-1185">Reference proteome</keyword>
<feature type="coiled-coil region" evidence="4">
    <location>
        <begin position="102"/>
        <end position="129"/>
    </location>
</feature>
<dbReference type="Pfam" id="PF00669">
    <property type="entry name" value="Flagellin_N"/>
    <property type="match status" value="1"/>
</dbReference>
<comment type="similarity">
    <text evidence="1 3">Belongs to the bacterial flagellin family.</text>
</comment>
<evidence type="ECO:0000313" key="7">
    <source>
        <dbReference type="EMBL" id="KUF42472.1"/>
    </source>
</evidence>
<keyword evidence="4" id="KW-0175">Coiled coil</keyword>
<dbReference type="Gene3D" id="1.20.1330.10">
    <property type="entry name" value="f41 fragment of flagellin, N-terminal domain"/>
    <property type="match status" value="2"/>
</dbReference>
<keyword evidence="3" id="KW-0964">Secreted</keyword>
<dbReference type="Proteomes" id="UP000053300">
    <property type="component" value="Unassembled WGS sequence"/>
</dbReference>
<dbReference type="GO" id="GO:0009288">
    <property type="term" value="C:bacterial-type flagellum"/>
    <property type="evidence" value="ECO:0007669"/>
    <property type="project" value="UniProtKB-SubCell"/>
</dbReference>
<feature type="domain" description="Flagellin N-terminal" evidence="5">
    <location>
        <begin position="5"/>
        <end position="142"/>
    </location>
</feature>
<dbReference type="GO" id="GO:0005576">
    <property type="term" value="C:extracellular region"/>
    <property type="evidence" value="ECO:0007669"/>
    <property type="project" value="UniProtKB-SubCell"/>
</dbReference>
<evidence type="ECO:0000259" key="5">
    <source>
        <dbReference type="Pfam" id="PF00669"/>
    </source>
</evidence>
<reference evidence="7 8" key="1">
    <citation type="submission" date="2015-12" db="EMBL/GenBank/DDBJ databases">
        <title>Complete genome sequence of a multi-drug resistant strain Acidovorax sp. 12322-1.</title>
        <authorList>
            <person name="Ming D."/>
            <person name="Wang M."/>
            <person name="Hu S."/>
            <person name="Zhou Y."/>
            <person name="Jiang T."/>
        </authorList>
    </citation>
    <scope>NUCLEOTIDE SEQUENCE [LARGE SCALE GENOMIC DNA]</scope>
    <source>
        <strain evidence="7 8">12322-1</strain>
    </source>
</reference>
<organism evidence="7 8">
    <name type="scientific">Comamonas kerstersii</name>
    <dbReference type="NCBI Taxonomy" id="225992"/>
    <lineage>
        <taxon>Bacteria</taxon>
        <taxon>Pseudomonadati</taxon>
        <taxon>Pseudomonadota</taxon>
        <taxon>Betaproteobacteria</taxon>
        <taxon>Burkholderiales</taxon>
        <taxon>Comamonadaceae</taxon>
        <taxon>Comamonas</taxon>
    </lineage>
</organism>
<dbReference type="STRING" id="225992.B5M06_04270"/>
<dbReference type="RefSeq" id="WP_058879503.1">
    <property type="nucleotide sequence ID" value="NZ_LPXH01000014.1"/>
</dbReference>
<evidence type="ECO:0000256" key="1">
    <source>
        <dbReference type="ARBA" id="ARBA00005709"/>
    </source>
</evidence>